<organism evidence="1 2">
    <name type="scientific">Pseudohalocynthiibacter aestuariivivens</name>
    <dbReference type="NCBI Taxonomy" id="1591409"/>
    <lineage>
        <taxon>Bacteria</taxon>
        <taxon>Pseudomonadati</taxon>
        <taxon>Pseudomonadota</taxon>
        <taxon>Alphaproteobacteria</taxon>
        <taxon>Rhodobacterales</taxon>
        <taxon>Paracoccaceae</taxon>
        <taxon>Pseudohalocynthiibacter</taxon>
    </lineage>
</organism>
<dbReference type="RefSeq" id="WP_213891273.1">
    <property type="nucleotide sequence ID" value="NZ_JAGFNU010000022.1"/>
</dbReference>
<evidence type="ECO:0008006" key="3">
    <source>
        <dbReference type="Google" id="ProtNLM"/>
    </source>
</evidence>
<accession>A0ABV5JEN9</accession>
<keyword evidence="2" id="KW-1185">Reference proteome</keyword>
<comment type="caution">
    <text evidence="1">The sequence shown here is derived from an EMBL/GenBank/DDBJ whole genome shotgun (WGS) entry which is preliminary data.</text>
</comment>
<gene>
    <name evidence="1" type="ORF">ACFFUT_08555</name>
</gene>
<sequence>MIDPRHSRPLDVHRWSSHKEVNELVDGIWEEHFKDHHVQISGPKPKARFKDQLKVVLLDLYVAWTTDPKLSIGVSMSSNAWQTGSRYNALHLSKIIVTFIHRLAEVGLIDLSKGSYSGPGVVTVDLR</sequence>
<evidence type="ECO:0000313" key="1">
    <source>
        <dbReference type="EMBL" id="MFB9231834.1"/>
    </source>
</evidence>
<proteinExistence type="predicted"/>
<protein>
    <recommendedName>
        <fullName evidence="3">DUF3800 domain-containing protein</fullName>
    </recommendedName>
</protein>
<reference evidence="1 2" key="1">
    <citation type="submission" date="2024-09" db="EMBL/GenBank/DDBJ databases">
        <authorList>
            <person name="Sun Q."/>
            <person name="Mori K."/>
        </authorList>
    </citation>
    <scope>NUCLEOTIDE SEQUENCE [LARGE SCALE GENOMIC DNA]</scope>
    <source>
        <strain evidence="1 2">CECT 8726</strain>
    </source>
</reference>
<dbReference type="Proteomes" id="UP001589683">
    <property type="component" value="Unassembled WGS sequence"/>
</dbReference>
<evidence type="ECO:0000313" key="2">
    <source>
        <dbReference type="Proteomes" id="UP001589683"/>
    </source>
</evidence>
<dbReference type="EMBL" id="JBHMEA010000031">
    <property type="protein sequence ID" value="MFB9231834.1"/>
    <property type="molecule type" value="Genomic_DNA"/>
</dbReference>
<name>A0ABV5JEN9_9RHOB</name>